<evidence type="ECO:0000259" key="8">
    <source>
        <dbReference type="Pfam" id="PF21269"/>
    </source>
</evidence>
<comment type="caution">
    <text evidence="9">The sequence shown here is derived from an EMBL/GenBank/DDBJ whole genome shotgun (WGS) entry which is preliminary data.</text>
</comment>
<dbReference type="EMBL" id="NJBO01000005">
    <property type="protein sequence ID" value="TKJ43366.1"/>
    <property type="molecule type" value="Genomic_DNA"/>
</dbReference>
<feature type="domain" description="Glycosyl transferase family 1" evidence="7">
    <location>
        <begin position="215"/>
        <end position="381"/>
    </location>
</feature>
<evidence type="ECO:0000313" key="10">
    <source>
        <dbReference type="Proteomes" id="UP000317778"/>
    </source>
</evidence>
<dbReference type="Gene3D" id="3.40.50.2000">
    <property type="entry name" value="Glycogen Phosphorylase B"/>
    <property type="match status" value="2"/>
</dbReference>
<keyword evidence="6" id="KW-0119">Carbohydrate metabolism</keyword>
<comment type="similarity">
    <text evidence="1">Belongs to the glycosyltransferase group 1 family. Glycosyltransferase 4 subfamily.</text>
</comment>
<dbReference type="Pfam" id="PF21269">
    <property type="entry name" value="TreT_GT1"/>
    <property type="match status" value="1"/>
</dbReference>
<dbReference type="InterPro" id="IPR052078">
    <property type="entry name" value="Trehalose_Metab_GTase"/>
</dbReference>
<evidence type="ECO:0000259" key="7">
    <source>
        <dbReference type="Pfam" id="PF00534"/>
    </source>
</evidence>
<evidence type="ECO:0000256" key="6">
    <source>
        <dbReference type="ARBA" id="ARBA00023277"/>
    </source>
</evidence>
<organism evidence="9 10">
    <name type="scientific">candidate division TA06 bacterium B3_TA06</name>
    <dbReference type="NCBI Taxonomy" id="2012487"/>
    <lineage>
        <taxon>Bacteria</taxon>
        <taxon>Bacteria division TA06</taxon>
    </lineage>
</organism>
<keyword evidence="5 9" id="KW-0808">Transferase</keyword>
<dbReference type="PANTHER" id="PTHR47779:SF1">
    <property type="entry name" value="SYNTHASE (CCG-9), PUTATIVE (AFU_ORTHOLOGUE AFUA_3G12100)-RELATED"/>
    <property type="match status" value="1"/>
</dbReference>
<sequence length="413" mass="46895">MPSSNNKHHLEDYAPIVTSGVIREIEELARLLGPVRIVHVNSTKEGGGVAEILGWFIPIIEELGMKVDWEVITGEKDFFTITKKFHNALHGQPEEFTEEMFAAYLDNVGKNAPKIPEDVDFVVIHDPQPVAMIERYPDRSNRWAWRCHIDLSEADLRVWGFLRPFVERYDGAVFHLPQYTKNLMAPQFIVPPAIDPLAPKNEKLSEEEVSSTLHKLGVANDKRIILQVARFDRLKGPFGAIEAFRLVRRWYDCRLILAGGSATDDPESQAVLAEIQDMAGDDPDIHILNLPPDSHREINALQRAATVVVQNSRREGFGLTVTEAMWKAKPVVGTDIGGIRHQIMHGVSGFLTHSVEGLAYRIRQLFGNENIAKRFGQQAREYVRNNLLVPHHIRRWLLVFHSLRRKNGDLITL</sequence>
<comment type="subunit">
    <text evidence="2">Homodimer.</text>
</comment>
<evidence type="ECO:0000256" key="3">
    <source>
        <dbReference type="ARBA" id="ARBA00022526"/>
    </source>
</evidence>
<dbReference type="SUPFAM" id="SSF53756">
    <property type="entry name" value="UDP-Glycosyltransferase/glycogen phosphorylase"/>
    <property type="match status" value="1"/>
</dbReference>
<evidence type="ECO:0000256" key="2">
    <source>
        <dbReference type="ARBA" id="ARBA00011738"/>
    </source>
</evidence>
<name>A0A532V855_UNCT6</name>
<dbReference type="GO" id="GO:0016757">
    <property type="term" value="F:glycosyltransferase activity"/>
    <property type="evidence" value="ECO:0007669"/>
    <property type="project" value="UniProtKB-KW"/>
</dbReference>
<evidence type="ECO:0000256" key="5">
    <source>
        <dbReference type="ARBA" id="ARBA00022679"/>
    </source>
</evidence>
<dbReference type="AlphaFoldDB" id="A0A532V855"/>
<evidence type="ECO:0000256" key="4">
    <source>
        <dbReference type="ARBA" id="ARBA00022676"/>
    </source>
</evidence>
<dbReference type="InterPro" id="IPR001296">
    <property type="entry name" value="Glyco_trans_1"/>
</dbReference>
<gene>
    <name evidence="9" type="ORF">CEE36_04585</name>
</gene>
<evidence type="ECO:0000313" key="9">
    <source>
        <dbReference type="EMBL" id="TKJ43366.1"/>
    </source>
</evidence>
<proteinExistence type="inferred from homology"/>
<keyword evidence="3" id="KW-0313">Glucose metabolism</keyword>
<dbReference type="GO" id="GO:0006006">
    <property type="term" value="P:glucose metabolic process"/>
    <property type="evidence" value="ECO:0007669"/>
    <property type="project" value="UniProtKB-KW"/>
</dbReference>
<feature type="domain" description="Trehalose synthase N-terminal" evidence="8">
    <location>
        <begin position="39"/>
        <end position="180"/>
    </location>
</feature>
<protein>
    <submittedName>
        <fullName evidence="9">Glycosyl transferase family 1</fullName>
    </submittedName>
</protein>
<reference evidence="9 10" key="1">
    <citation type="submission" date="2017-06" db="EMBL/GenBank/DDBJ databases">
        <title>Novel microbial phyla capable of carbon fixation and sulfur reduction in deep-sea sediments.</title>
        <authorList>
            <person name="Huang J."/>
            <person name="Baker B."/>
            <person name="Wang Y."/>
        </authorList>
    </citation>
    <scope>NUCLEOTIDE SEQUENCE [LARGE SCALE GENOMIC DNA]</scope>
    <source>
        <strain evidence="9">B3_TA06</strain>
    </source>
</reference>
<keyword evidence="4" id="KW-0328">Glycosyltransferase</keyword>
<dbReference type="Proteomes" id="UP000317778">
    <property type="component" value="Unassembled WGS sequence"/>
</dbReference>
<dbReference type="PANTHER" id="PTHR47779">
    <property type="entry name" value="SYNTHASE (CCG-9), PUTATIVE (AFU_ORTHOLOGUE AFUA_3G12100)-RELATED"/>
    <property type="match status" value="1"/>
</dbReference>
<accession>A0A532V855</accession>
<evidence type="ECO:0000256" key="1">
    <source>
        <dbReference type="ARBA" id="ARBA00009481"/>
    </source>
</evidence>
<dbReference type="Pfam" id="PF00534">
    <property type="entry name" value="Glycos_transf_1"/>
    <property type="match status" value="1"/>
</dbReference>
<dbReference type="InterPro" id="IPR049438">
    <property type="entry name" value="TreT_GT1"/>
</dbReference>